<accession>A0ABX8QHD0</accession>
<evidence type="ECO:0000313" key="2">
    <source>
        <dbReference type="Proteomes" id="UP000824066"/>
    </source>
</evidence>
<dbReference type="InterPro" id="IPR010813">
    <property type="entry name" value="DUF1413"/>
</dbReference>
<proteinExistence type="predicted"/>
<keyword evidence="2" id="KW-1185">Reference proteome</keyword>
<dbReference type="GO" id="GO:0003677">
    <property type="term" value="F:DNA binding"/>
    <property type="evidence" value="ECO:0007669"/>
    <property type="project" value="UniProtKB-KW"/>
</dbReference>
<organism evidence="1 2">
    <name type="scientific">Pseudomonas canavaninivorans</name>
    <dbReference type="NCBI Taxonomy" id="2842348"/>
    <lineage>
        <taxon>Bacteria</taxon>
        <taxon>Pseudomonadati</taxon>
        <taxon>Pseudomonadota</taxon>
        <taxon>Gammaproteobacteria</taxon>
        <taxon>Pseudomonadales</taxon>
        <taxon>Pseudomonadaceae</taxon>
        <taxon>Pseudomonas</taxon>
    </lineage>
</organism>
<keyword evidence="1" id="KW-0238">DNA-binding</keyword>
<name>A0ABX8QHD0_PSECO</name>
<dbReference type="Pfam" id="PF07205">
    <property type="entry name" value="DUF1413"/>
    <property type="match status" value="1"/>
</dbReference>
<dbReference type="Proteomes" id="UP000824066">
    <property type="component" value="Chromosome"/>
</dbReference>
<protein>
    <submittedName>
        <fullName evidence="1">Single-stranded DNA-binding protein</fullName>
    </submittedName>
</protein>
<gene>
    <name evidence="1" type="ORF">KSS97_04595</name>
</gene>
<dbReference type="EMBL" id="CP077080">
    <property type="protein sequence ID" value="QXI54237.1"/>
    <property type="molecule type" value="Genomic_DNA"/>
</dbReference>
<evidence type="ECO:0000313" key="1">
    <source>
        <dbReference type="EMBL" id="QXI54237.1"/>
    </source>
</evidence>
<reference evidence="1 2" key="1">
    <citation type="journal article" date="2021" name="Microorganisms">
        <title>The Ever-Expanding Pseudomonas Genus: Description of 43 New Species and Partition of the Pseudomonas putida Group.</title>
        <authorList>
            <person name="Girard L."/>
            <person name="Lood C."/>
            <person name="Hofte M."/>
            <person name="Vandamme P."/>
            <person name="Rokni-Zadeh H."/>
            <person name="van Noort V."/>
            <person name="Lavigne R."/>
            <person name="De Mot R."/>
        </authorList>
    </citation>
    <scope>NUCLEOTIDE SEQUENCE [LARGE SCALE GENOMIC DNA]</scope>
    <source>
        <strain evidence="1 2">SWRI17</strain>
    </source>
</reference>
<sequence length="120" mass="13267">MLVNIPIKDDLLLALLTHAKTNGSTVEAAIDDILREALDDPDLESKSLGAFLHVAIGGVEAIEKMAEFSLDDVLGHEDWNRLSGGDRKSLGRSFRKEVERLGIAVWLRRNSANKAIYLKQ</sequence>
<dbReference type="RefSeq" id="WP_217861191.1">
    <property type="nucleotide sequence ID" value="NZ_CP077080.1"/>
</dbReference>